<dbReference type="Pfam" id="PF00162">
    <property type="entry name" value="PGK"/>
    <property type="match status" value="1"/>
</dbReference>
<feature type="binding site" evidence="13">
    <location>
        <position position="118"/>
    </location>
    <ligand>
        <name>substrate</name>
    </ligand>
</feature>
<dbReference type="EMBL" id="AP023361">
    <property type="protein sequence ID" value="BCJ89865.1"/>
    <property type="molecule type" value="Genomic_DNA"/>
</dbReference>
<keyword evidence="18" id="KW-1185">Reference proteome</keyword>
<keyword evidence="12 13" id="KW-0324">Glycolysis</keyword>
<evidence type="ECO:0000256" key="13">
    <source>
        <dbReference type="HAMAP-Rule" id="MF_00145"/>
    </source>
</evidence>
<evidence type="ECO:0000256" key="4">
    <source>
        <dbReference type="ARBA" id="ARBA00011245"/>
    </source>
</evidence>
<name>A0A6S6QQ33_9HYPH</name>
<evidence type="ECO:0000256" key="6">
    <source>
        <dbReference type="ARBA" id="ARBA00016471"/>
    </source>
</evidence>
<comment type="similarity">
    <text evidence="3 13 16">Belongs to the phosphoglycerate kinase family.</text>
</comment>
<dbReference type="PRINTS" id="PR00477">
    <property type="entry name" value="PHGLYCKINASE"/>
</dbReference>
<keyword evidence="8 13" id="KW-0808">Transferase</keyword>
<dbReference type="PANTHER" id="PTHR11406">
    <property type="entry name" value="PHOSPHOGLYCERATE KINASE"/>
    <property type="match status" value="1"/>
</dbReference>
<feature type="binding site" evidence="14">
    <location>
        <position position="118"/>
    </location>
    <ligand>
        <name>(2R)-3-phosphoglycerate</name>
        <dbReference type="ChEBI" id="CHEBI:58272"/>
    </ligand>
</feature>
<dbReference type="FunFam" id="3.40.50.1260:FF:000006">
    <property type="entry name" value="Phosphoglycerate kinase"/>
    <property type="match status" value="1"/>
</dbReference>
<feature type="binding site" evidence="13 14">
    <location>
        <begin position="59"/>
        <end position="62"/>
    </location>
    <ligand>
        <name>substrate</name>
    </ligand>
</feature>
<dbReference type="GO" id="GO:0006096">
    <property type="term" value="P:glycolytic process"/>
    <property type="evidence" value="ECO:0007669"/>
    <property type="project" value="UniProtKB-UniRule"/>
</dbReference>
<keyword evidence="9 13" id="KW-0547">Nucleotide-binding</keyword>
<dbReference type="Proteomes" id="UP000515317">
    <property type="component" value="Chromosome"/>
</dbReference>
<feature type="binding site" evidence="13">
    <location>
        <position position="151"/>
    </location>
    <ligand>
        <name>substrate</name>
    </ligand>
</feature>
<evidence type="ECO:0000256" key="16">
    <source>
        <dbReference type="RuleBase" id="RU000532"/>
    </source>
</evidence>
<dbReference type="GO" id="GO:0004618">
    <property type="term" value="F:phosphoglycerate kinase activity"/>
    <property type="evidence" value="ECO:0007669"/>
    <property type="project" value="UniProtKB-UniRule"/>
</dbReference>
<feature type="binding site" evidence="14">
    <location>
        <position position="151"/>
    </location>
    <ligand>
        <name>(2R)-3-phosphoglycerate</name>
        <dbReference type="ChEBI" id="CHEBI:58272"/>
    </ligand>
</feature>
<keyword evidence="10 13" id="KW-0418">Kinase</keyword>
<evidence type="ECO:0000313" key="17">
    <source>
        <dbReference type="EMBL" id="BCJ89865.1"/>
    </source>
</evidence>
<feature type="binding site" evidence="13 14">
    <location>
        <begin position="21"/>
        <end position="23"/>
    </location>
    <ligand>
        <name>substrate</name>
    </ligand>
</feature>
<dbReference type="GO" id="GO:0005524">
    <property type="term" value="F:ATP binding"/>
    <property type="evidence" value="ECO:0007669"/>
    <property type="project" value="UniProtKB-KW"/>
</dbReference>
<gene>
    <name evidence="13 17" type="primary">pgk</name>
    <name evidence="17" type="ORF">IZ6_06000</name>
</gene>
<feature type="binding site" evidence="13 15">
    <location>
        <position position="201"/>
    </location>
    <ligand>
        <name>ATP</name>
        <dbReference type="ChEBI" id="CHEBI:30616"/>
    </ligand>
</feature>
<keyword evidence="11 13" id="KW-0067">ATP-binding</keyword>
<evidence type="ECO:0000256" key="11">
    <source>
        <dbReference type="ARBA" id="ARBA00022840"/>
    </source>
</evidence>
<comment type="subcellular location">
    <subcellularLocation>
        <location evidence="13">Cytoplasm</location>
    </subcellularLocation>
</comment>
<proteinExistence type="inferred from homology"/>
<dbReference type="PANTHER" id="PTHR11406:SF23">
    <property type="entry name" value="PHOSPHOGLYCERATE KINASE 1, CHLOROPLASTIC-RELATED"/>
    <property type="match status" value="1"/>
</dbReference>
<comment type="caution">
    <text evidence="13">Lacks conserved residue(s) required for the propagation of feature annotation.</text>
</comment>
<evidence type="ECO:0000256" key="8">
    <source>
        <dbReference type="ARBA" id="ARBA00022679"/>
    </source>
</evidence>
<dbReference type="GO" id="GO:0043531">
    <property type="term" value="F:ADP binding"/>
    <property type="evidence" value="ECO:0007669"/>
    <property type="project" value="TreeGrafter"/>
</dbReference>
<evidence type="ECO:0000256" key="7">
    <source>
        <dbReference type="ARBA" id="ARBA00022490"/>
    </source>
</evidence>
<evidence type="ECO:0000256" key="5">
    <source>
        <dbReference type="ARBA" id="ARBA00013061"/>
    </source>
</evidence>
<reference evidence="17 18" key="1">
    <citation type="submission" date="2020-08" db="EMBL/GenBank/DDBJ databases">
        <title>Genome sequence of Rhizobiales bacterium strain IZ6.</title>
        <authorList>
            <person name="Nakai R."/>
            <person name="Naganuma T."/>
        </authorList>
    </citation>
    <scope>NUCLEOTIDE SEQUENCE [LARGE SCALE GENOMIC DNA]</scope>
    <source>
        <strain evidence="17 18">IZ6</strain>
    </source>
</reference>
<dbReference type="HAMAP" id="MF_00145">
    <property type="entry name" value="Phosphoglyc_kinase"/>
    <property type="match status" value="1"/>
</dbReference>
<dbReference type="Gene3D" id="3.40.50.1260">
    <property type="entry name" value="Phosphoglycerate kinase, N-terminal domain"/>
    <property type="match status" value="2"/>
</dbReference>
<dbReference type="AlphaFoldDB" id="A0A6S6QQ33"/>
<evidence type="ECO:0000256" key="3">
    <source>
        <dbReference type="ARBA" id="ARBA00008982"/>
    </source>
</evidence>
<evidence type="ECO:0000256" key="14">
    <source>
        <dbReference type="PIRSR" id="PIRSR000724-1"/>
    </source>
</evidence>
<dbReference type="InterPro" id="IPR036043">
    <property type="entry name" value="Phosphoglycerate_kinase_sf"/>
</dbReference>
<dbReference type="GO" id="GO:0006094">
    <property type="term" value="P:gluconeogenesis"/>
    <property type="evidence" value="ECO:0007669"/>
    <property type="project" value="TreeGrafter"/>
</dbReference>
<evidence type="ECO:0000256" key="15">
    <source>
        <dbReference type="PIRSR" id="PIRSR000724-2"/>
    </source>
</evidence>
<evidence type="ECO:0000256" key="12">
    <source>
        <dbReference type="ARBA" id="ARBA00023152"/>
    </source>
</evidence>
<evidence type="ECO:0000313" key="18">
    <source>
        <dbReference type="Proteomes" id="UP000515317"/>
    </source>
</evidence>
<feature type="binding site" evidence="14">
    <location>
        <position position="36"/>
    </location>
    <ligand>
        <name>(2R)-3-phosphoglycerate</name>
        <dbReference type="ChEBI" id="CHEBI:58272"/>
    </ligand>
</feature>
<evidence type="ECO:0000256" key="2">
    <source>
        <dbReference type="ARBA" id="ARBA00004838"/>
    </source>
</evidence>
<evidence type="ECO:0000256" key="9">
    <source>
        <dbReference type="ARBA" id="ARBA00022741"/>
    </source>
</evidence>
<dbReference type="PIRSF" id="PIRSF000724">
    <property type="entry name" value="Pgk"/>
    <property type="match status" value="1"/>
</dbReference>
<comment type="subunit">
    <text evidence="4 13">Monomer.</text>
</comment>
<comment type="pathway">
    <text evidence="2 13">Carbohydrate degradation; glycolysis; pyruvate from D-glyceraldehyde 3-phosphate: step 2/5.</text>
</comment>
<sequence length="398" mass="41652">MTFKTLDEADLSGKRVLVRVDFNLPMEDGKVTDDTRIQAALPTINDITKAGGKAILIAHFGRPKGKRDETQSLKQIVSAVSSALGKPVAFADDCIGEVAEKAVAALKDGDVLLLENLRFHAGEEKDDPEFTKELAKLGDIFVNDAFSVAHRAAASVVGLAKILPSYAGRSMQQELEALGAALSHPERPVAAVVGGAKVSTKIELLGNLVGKVDTLIIGGGMANTFLAANGYAVGKSLCERDHLETAKEIQEKAKLAGCKIVLPTDAVVAKEFKANAAHRTVPADMVGPDEMILDAGPQSVIEVSKLLEVSKTLVWNGPFGAFELEPFDAATVAVAQKAAALTKSGKLLSVAGGGDTVAALNHAHAADEFSYISTAGGAFLEWLEGKPLPGVEALKAAR</sequence>
<organism evidence="17 18">
    <name type="scientific">Terrihabitans soli</name>
    <dbReference type="NCBI Taxonomy" id="708113"/>
    <lineage>
        <taxon>Bacteria</taxon>
        <taxon>Pseudomonadati</taxon>
        <taxon>Pseudomonadota</taxon>
        <taxon>Alphaproteobacteria</taxon>
        <taxon>Hyphomicrobiales</taxon>
        <taxon>Terrihabitans</taxon>
    </lineage>
</organism>
<dbReference type="EC" id="2.7.2.3" evidence="5 13"/>
<dbReference type="GO" id="GO:0005829">
    <property type="term" value="C:cytosol"/>
    <property type="evidence" value="ECO:0007669"/>
    <property type="project" value="TreeGrafter"/>
</dbReference>
<dbReference type="RefSeq" id="WP_222876541.1">
    <property type="nucleotide sequence ID" value="NZ_AP023361.1"/>
</dbReference>
<evidence type="ECO:0000256" key="1">
    <source>
        <dbReference type="ARBA" id="ARBA00000642"/>
    </source>
</evidence>
<feature type="binding site" evidence="13">
    <location>
        <position position="36"/>
    </location>
    <ligand>
        <name>substrate</name>
    </ligand>
</feature>
<feature type="binding site" evidence="13 15">
    <location>
        <begin position="353"/>
        <end position="356"/>
    </location>
    <ligand>
        <name>ATP</name>
        <dbReference type="ChEBI" id="CHEBI:30616"/>
    </ligand>
</feature>
<evidence type="ECO:0000256" key="10">
    <source>
        <dbReference type="ARBA" id="ARBA00022777"/>
    </source>
</evidence>
<dbReference type="InterPro" id="IPR001576">
    <property type="entry name" value="Phosphoglycerate_kinase"/>
</dbReference>
<dbReference type="UniPathway" id="UPA00109">
    <property type="reaction ID" value="UER00185"/>
</dbReference>
<feature type="binding site" evidence="13 15">
    <location>
        <position position="323"/>
    </location>
    <ligand>
        <name>ATP</name>
        <dbReference type="ChEBI" id="CHEBI:30616"/>
    </ligand>
</feature>
<dbReference type="CDD" id="cd00318">
    <property type="entry name" value="Phosphoglycerate_kinase"/>
    <property type="match status" value="1"/>
</dbReference>
<dbReference type="SUPFAM" id="SSF53748">
    <property type="entry name" value="Phosphoglycerate kinase"/>
    <property type="match status" value="1"/>
</dbReference>
<protein>
    <recommendedName>
        <fullName evidence="6 13">Phosphoglycerate kinase</fullName>
        <ecNumber evidence="5 13">2.7.2.3</ecNumber>
    </recommendedName>
</protein>
<keyword evidence="7 13" id="KW-0963">Cytoplasm</keyword>
<comment type="catalytic activity">
    <reaction evidence="1 13 16">
        <text>(2R)-3-phosphoglycerate + ATP = (2R)-3-phospho-glyceroyl phosphate + ADP</text>
        <dbReference type="Rhea" id="RHEA:14801"/>
        <dbReference type="ChEBI" id="CHEBI:30616"/>
        <dbReference type="ChEBI" id="CHEBI:57604"/>
        <dbReference type="ChEBI" id="CHEBI:58272"/>
        <dbReference type="ChEBI" id="CHEBI:456216"/>
        <dbReference type="EC" id="2.7.2.3"/>
    </reaction>
</comment>
<dbReference type="InterPro" id="IPR015824">
    <property type="entry name" value="Phosphoglycerate_kinase_N"/>
</dbReference>
<dbReference type="FunFam" id="3.40.50.1260:FF:000031">
    <property type="entry name" value="Phosphoglycerate kinase 1"/>
    <property type="match status" value="1"/>
</dbReference>
<accession>A0A6S6QQ33</accession>
<dbReference type="KEGG" id="tso:IZ6_06000"/>